<reference evidence="1" key="1">
    <citation type="journal article" date="2015" name="Proc. Natl. Acad. Sci. U.S.A.">
        <title>Functional metagenomic discovery of bacterial effectors in the human microbiome and isolation of commendamide, a GPCR G2A/132 agonist.</title>
        <authorList>
            <person name="Cohen L.J."/>
            <person name="Kang H.S."/>
            <person name="Chu J."/>
            <person name="Huang Y.H."/>
            <person name="Gordon E.A."/>
            <person name="Reddy B.V."/>
            <person name="Ternei M.A."/>
            <person name="Craig J.W."/>
            <person name="Brady S.F."/>
        </authorList>
    </citation>
    <scope>NUCLEOTIDE SEQUENCE</scope>
</reference>
<evidence type="ECO:0000313" key="1">
    <source>
        <dbReference type="EMBL" id="ALB75703.1"/>
    </source>
</evidence>
<accession>A0A0M4C1T5</accession>
<evidence type="ECO:0008006" key="2">
    <source>
        <dbReference type="Google" id="ProtNLM"/>
    </source>
</evidence>
<organism evidence="1">
    <name type="scientific">uncultured bacterium 3b03</name>
    <dbReference type="NCBI Taxonomy" id="1701368"/>
    <lineage>
        <taxon>Bacteria</taxon>
        <taxon>environmental samples</taxon>
    </lineage>
</organism>
<dbReference type="EMBL" id="KT336243">
    <property type="protein sequence ID" value="ALB75703.1"/>
    <property type="molecule type" value="Genomic_DNA"/>
</dbReference>
<proteinExistence type="predicted"/>
<dbReference type="AlphaFoldDB" id="A0A0M4C1T5"/>
<sequence>MFEYYFYESNRDIVTENVVKCYSMISKYGFQPSMGKIKMVEGDDLKGEKLYKVSVIPKRNDKPLSITNFMVETEEVTNEEERKKAKSPVDGQHRLIAMGILESEGKFTFDESSMVEIVKLPEEMSLPLFTASINNGKPWNYKDFNGSGLSTGNAQIDYIERIIGDYDLKPEFVYGLYTMGQPELKANVVKDLKVGIDRLPKNLRLSEDTQSMGDKLLQAFKASKMSEKTFNNGRLAKGLKQFFKDKNPTIEQMVAIIEAMNKDVWHANYPKPKGSPEAKNYAENFAEYYEDILSK</sequence>
<protein>
    <recommendedName>
        <fullName evidence="2">DGQHR domain protein</fullName>
    </recommendedName>
</protein>
<name>A0A0M4C1T5_9BACT</name>